<accession>A0AAD5TM09</accession>
<feature type="chain" id="PRO_5042241291" evidence="1">
    <location>
        <begin position="20"/>
        <end position="357"/>
    </location>
</feature>
<comment type="caution">
    <text evidence="2">The sequence shown here is derived from an EMBL/GenBank/DDBJ whole genome shotgun (WGS) entry which is preliminary data.</text>
</comment>
<protein>
    <submittedName>
        <fullName evidence="2">Uncharacterized protein</fullName>
    </submittedName>
</protein>
<reference evidence="2" key="1">
    <citation type="submission" date="2020-05" db="EMBL/GenBank/DDBJ databases">
        <title>Phylogenomic resolution of chytrid fungi.</title>
        <authorList>
            <person name="Stajich J.E."/>
            <person name="Amses K."/>
            <person name="Simmons R."/>
            <person name="Seto K."/>
            <person name="Myers J."/>
            <person name="Bonds A."/>
            <person name="Quandt C.A."/>
            <person name="Barry K."/>
            <person name="Liu P."/>
            <person name="Grigoriev I."/>
            <person name="Longcore J.E."/>
            <person name="James T.Y."/>
        </authorList>
    </citation>
    <scope>NUCLEOTIDE SEQUENCE</scope>
    <source>
        <strain evidence="2">JEL0379</strain>
    </source>
</reference>
<gene>
    <name evidence="2" type="ORF">HDU87_003095</name>
</gene>
<feature type="signal peptide" evidence="1">
    <location>
        <begin position="1"/>
        <end position="19"/>
    </location>
</feature>
<dbReference type="EMBL" id="JADGJQ010000022">
    <property type="protein sequence ID" value="KAJ3179138.1"/>
    <property type="molecule type" value="Genomic_DNA"/>
</dbReference>
<name>A0AAD5TM09_9FUNG</name>
<sequence>MRFAPITLLALSAGSSALASAVPQLTFIASKINGDVGPRWVDISLADTKFDVRMKRGNTTGFRYTGSTADIARLRVEMWDGVDAESCEPTWTYAIGIHRIVETNGSIPWRASTSFLDLRGDGTGGTWSPFALENTTLSTSAVMSTISTTFTANASISTTGTVTLYAQLSARQGATSTGKTVQPNALKYGIDIADFPYAYVNSTLVLVKAIYSTVGAPTDPHATSVLLGAAGTFTWDSTLDIVSASGAATTGAVASAQVAPADLSGADSFVANNGTDDDGESGSYDGESAALMTFALGGAEAVHARKVSWDPEMTVYAAFAGDPPVSAAGTRFGAPVKALTVAVAAGWLFVLGIVPLF</sequence>
<evidence type="ECO:0000313" key="3">
    <source>
        <dbReference type="Proteomes" id="UP001212152"/>
    </source>
</evidence>
<organism evidence="2 3">
    <name type="scientific">Geranomyces variabilis</name>
    <dbReference type="NCBI Taxonomy" id="109894"/>
    <lineage>
        <taxon>Eukaryota</taxon>
        <taxon>Fungi</taxon>
        <taxon>Fungi incertae sedis</taxon>
        <taxon>Chytridiomycota</taxon>
        <taxon>Chytridiomycota incertae sedis</taxon>
        <taxon>Chytridiomycetes</taxon>
        <taxon>Spizellomycetales</taxon>
        <taxon>Powellomycetaceae</taxon>
        <taxon>Geranomyces</taxon>
    </lineage>
</organism>
<dbReference type="AlphaFoldDB" id="A0AAD5TM09"/>
<evidence type="ECO:0000313" key="2">
    <source>
        <dbReference type="EMBL" id="KAJ3179138.1"/>
    </source>
</evidence>
<keyword evidence="3" id="KW-1185">Reference proteome</keyword>
<evidence type="ECO:0000256" key="1">
    <source>
        <dbReference type="SAM" id="SignalP"/>
    </source>
</evidence>
<proteinExistence type="predicted"/>
<dbReference type="Proteomes" id="UP001212152">
    <property type="component" value="Unassembled WGS sequence"/>
</dbReference>
<keyword evidence="1" id="KW-0732">Signal</keyword>